<keyword evidence="1" id="KW-0472">Membrane</keyword>
<dbReference type="Proteomes" id="UP001217485">
    <property type="component" value="Unassembled WGS sequence"/>
</dbReference>
<dbReference type="RefSeq" id="WP_272102371.1">
    <property type="nucleotide sequence ID" value="NZ_JAQNDK010000005.1"/>
</dbReference>
<protein>
    <submittedName>
        <fullName evidence="2">Uncharacterized protein</fullName>
    </submittedName>
</protein>
<feature type="transmembrane region" description="Helical" evidence="1">
    <location>
        <begin position="95"/>
        <end position="116"/>
    </location>
</feature>
<keyword evidence="3" id="KW-1185">Reference proteome</keyword>
<keyword evidence="1" id="KW-1133">Transmembrane helix</keyword>
<dbReference type="EMBL" id="JAQNDK010000005">
    <property type="protein sequence ID" value="MDC0684247.1"/>
    <property type="molecule type" value="Genomic_DNA"/>
</dbReference>
<accession>A0ABT5CGI8</accession>
<comment type="caution">
    <text evidence="2">The sequence shown here is derived from an EMBL/GenBank/DDBJ whole genome shotgun (WGS) entry which is preliminary data.</text>
</comment>
<feature type="transmembrane region" description="Helical" evidence="1">
    <location>
        <begin position="7"/>
        <end position="25"/>
    </location>
</feature>
<proteinExistence type="predicted"/>
<reference evidence="2 3" key="1">
    <citation type="submission" date="2023-01" db="EMBL/GenBank/DDBJ databases">
        <title>Minimal conservation of predation-associated metabolite biosynthetic gene clusters underscores biosynthetic potential of Myxococcota including descriptions for ten novel species: Archangium lansinium sp. nov., Myxococcus landrumus sp. nov., Nannocystis bai.</title>
        <authorList>
            <person name="Ahearne A."/>
            <person name="Stevens C."/>
            <person name="Dowd S."/>
        </authorList>
    </citation>
    <scope>NUCLEOTIDE SEQUENCE [LARGE SCALE GENOMIC DNA]</scope>
    <source>
        <strain evidence="2 3">WIWO2</strain>
    </source>
</reference>
<sequence>MSSMSTLTMGYGALLTALGVGGFAATSAPTALIPAGFGVVAIGLGLLARQERYRMHAMHASAMVGVLGFLGSARGLAQLPTLLSGGDVARPPAVIAQSVMAVLSAGYVALCVRSFVTARRAAART</sequence>
<evidence type="ECO:0000313" key="3">
    <source>
        <dbReference type="Proteomes" id="UP001217485"/>
    </source>
</evidence>
<name>A0ABT5CGI8_9BACT</name>
<organism evidence="2 3">
    <name type="scientific">Sorangium atrum</name>
    <dbReference type="NCBI Taxonomy" id="2995308"/>
    <lineage>
        <taxon>Bacteria</taxon>
        <taxon>Pseudomonadati</taxon>
        <taxon>Myxococcota</taxon>
        <taxon>Polyangia</taxon>
        <taxon>Polyangiales</taxon>
        <taxon>Polyangiaceae</taxon>
        <taxon>Sorangium</taxon>
    </lineage>
</organism>
<evidence type="ECO:0000313" key="2">
    <source>
        <dbReference type="EMBL" id="MDC0684247.1"/>
    </source>
</evidence>
<evidence type="ECO:0000256" key="1">
    <source>
        <dbReference type="SAM" id="Phobius"/>
    </source>
</evidence>
<keyword evidence="1" id="KW-0812">Transmembrane</keyword>
<feature type="transmembrane region" description="Helical" evidence="1">
    <location>
        <begin position="31"/>
        <end position="48"/>
    </location>
</feature>
<feature type="transmembrane region" description="Helical" evidence="1">
    <location>
        <begin position="60"/>
        <end position="83"/>
    </location>
</feature>
<gene>
    <name evidence="2" type="ORF">POL72_41375</name>
</gene>